<proteinExistence type="inferred from homology"/>
<reference evidence="3 4" key="1">
    <citation type="submission" date="2019-12" db="EMBL/GenBank/DDBJ databases">
        <title>Novel species isolated from a subtropical stream in China.</title>
        <authorList>
            <person name="Lu H."/>
        </authorList>
    </citation>
    <scope>NUCLEOTIDE SEQUENCE [LARGE SCALE GENOMIC DNA]</scope>
    <source>
        <strain evidence="3 4">DS3</strain>
    </source>
</reference>
<dbReference type="PANTHER" id="PTHR35174">
    <property type="entry name" value="BLL7171 PROTEIN-RELATED"/>
    <property type="match status" value="1"/>
</dbReference>
<dbReference type="Proteomes" id="UP000448575">
    <property type="component" value="Unassembled WGS sequence"/>
</dbReference>
<keyword evidence="4" id="KW-1185">Reference proteome</keyword>
<name>A0A6N9HGP5_9BURK</name>
<dbReference type="InterPro" id="IPR011008">
    <property type="entry name" value="Dimeric_a/b-barrel"/>
</dbReference>
<organism evidence="3 4">
    <name type="scientific">Pseudoduganella guangdongensis</name>
    <dbReference type="NCBI Taxonomy" id="2692179"/>
    <lineage>
        <taxon>Bacteria</taxon>
        <taxon>Pseudomonadati</taxon>
        <taxon>Pseudomonadota</taxon>
        <taxon>Betaproteobacteria</taxon>
        <taxon>Burkholderiales</taxon>
        <taxon>Oxalobacteraceae</taxon>
        <taxon>Telluria group</taxon>
        <taxon>Pseudoduganella</taxon>
    </lineage>
</organism>
<dbReference type="EMBL" id="WWCJ01000007">
    <property type="protein sequence ID" value="MYN02761.1"/>
    <property type="molecule type" value="Genomic_DNA"/>
</dbReference>
<gene>
    <name evidence="3" type="ORF">GTP41_11690</name>
</gene>
<dbReference type="PANTHER" id="PTHR35174:SF3">
    <property type="entry name" value="BLL7171 PROTEIN"/>
    <property type="match status" value="1"/>
</dbReference>
<evidence type="ECO:0000259" key="2">
    <source>
        <dbReference type="Pfam" id="PF03795"/>
    </source>
</evidence>
<dbReference type="Pfam" id="PF03795">
    <property type="entry name" value="YCII"/>
    <property type="match status" value="1"/>
</dbReference>
<evidence type="ECO:0000313" key="3">
    <source>
        <dbReference type="EMBL" id="MYN02761.1"/>
    </source>
</evidence>
<dbReference type="InterPro" id="IPR005545">
    <property type="entry name" value="YCII"/>
</dbReference>
<dbReference type="Gene3D" id="3.30.70.1060">
    <property type="entry name" value="Dimeric alpha+beta barrel"/>
    <property type="match status" value="1"/>
</dbReference>
<accession>A0A6N9HGP5</accession>
<dbReference type="AlphaFoldDB" id="A0A6N9HGP5"/>
<evidence type="ECO:0000256" key="1">
    <source>
        <dbReference type="ARBA" id="ARBA00007689"/>
    </source>
</evidence>
<protein>
    <submittedName>
        <fullName evidence="3">YciI family protein</fullName>
    </submittedName>
</protein>
<comment type="similarity">
    <text evidence="1">Belongs to the YciI family.</text>
</comment>
<feature type="domain" description="YCII-related" evidence="2">
    <location>
        <begin position="1"/>
        <end position="112"/>
    </location>
</feature>
<dbReference type="SUPFAM" id="SSF54909">
    <property type="entry name" value="Dimeric alpha+beta barrel"/>
    <property type="match status" value="1"/>
</dbReference>
<sequence length="118" mass="12653">MQFMLLIYAEEKVYDALPPAQLAEVMAAYGALENAMLKAGVLVAGAELAPVRKARTVRIRRGQPHFTDGPFAETKEALGGYFLIDCASMDDALEWAARCPTALDGCVEVRPLASPPAA</sequence>
<comment type="caution">
    <text evidence="3">The sequence shown here is derived from an EMBL/GenBank/DDBJ whole genome shotgun (WGS) entry which is preliminary data.</text>
</comment>
<evidence type="ECO:0000313" key="4">
    <source>
        <dbReference type="Proteomes" id="UP000448575"/>
    </source>
</evidence>